<dbReference type="RefSeq" id="WP_159807652.1">
    <property type="nucleotide sequence ID" value="NZ_BLJE01000002.1"/>
</dbReference>
<feature type="transmembrane region" description="Helical" evidence="9">
    <location>
        <begin position="48"/>
        <end position="71"/>
    </location>
</feature>
<evidence type="ECO:0000256" key="7">
    <source>
        <dbReference type="ARBA" id="ARBA00023136"/>
    </source>
</evidence>
<evidence type="ECO:0000256" key="5">
    <source>
        <dbReference type="ARBA" id="ARBA00022692"/>
    </source>
</evidence>
<evidence type="ECO:0000256" key="2">
    <source>
        <dbReference type="ARBA" id="ARBA00022448"/>
    </source>
</evidence>
<evidence type="ECO:0000256" key="9">
    <source>
        <dbReference type="RuleBase" id="RU369079"/>
    </source>
</evidence>
<comment type="subcellular location">
    <subcellularLocation>
        <location evidence="1 9">Cell inner membrane</location>
        <topology evidence="1 9">Multi-pass membrane protein</topology>
    </subcellularLocation>
</comment>
<dbReference type="GO" id="GO:0005886">
    <property type="term" value="C:plasma membrane"/>
    <property type="evidence" value="ECO:0007669"/>
    <property type="project" value="UniProtKB-SubCell"/>
</dbReference>
<keyword evidence="3" id="KW-1003">Cell membrane</keyword>
<comment type="similarity">
    <text evidence="8 9">Belongs to the TRAP transporter small permease family.</text>
</comment>
<dbReference type="AlphaFoldDB" id="A0A6N6JK72"/>
<evidence type="ECO:0000313" key="11">
    <source>
        <dbReference type="EMBL" id="GFE65592.1"/>
    </source>
</evidence>
<evidence type="ECO:0000256" key="3">
    <source>
        <dbReference type="ARBA" id="ARBA00022475"/>
    </source>
</evidence>
<comment type="caution">
    <text evidence="11">The sequence shown here is derived from an EMBL/GenBank/DDBJ whole genome shotgun (WGS) entry which is preliminary data.</text>
</comment>
<keyword evidence="5 9" id="KW-0812">Transmembrane</keyword>
<accession>A0A6N6JK72</accession>
<keyword evidence="2 9" id="KW-0813">Transport</keyword>
<evidence type="ECO:0000313" key="12">
    <source>
        <dbReference type="Proteomes" id="UP000436822"/>
    </source>
</evidence>
<feature type="domain" description="Tripartite ATP-independent periplasmic transporters DctQ component" evidence="10">
    <location>
        <begin position="22"/>
        <end position="152"/>
    </location>
</feature>
<keyword evidence="12" id="KW-1185">Reference proteome</keyword>
<evidence type="ECO:0000256" key="4">
    <source>
        <dbReference type="ARBA" id="ARBA00022519"/>
    </source>
</evidence>
<name>A0A6N6JK72_9RHOB</name>
<comment type="function">
    <text evidence="9">Part of the tripartite ATP-independent periplasmic (TRAP) transport system.</text>
</comment>
<feature type="transmembrane region" description="Helical" evidence="9">
    <location>
        <begin position="83"/>
        <end position="104"/>
    </location>
</feature>
<evidence type="ECO:0000256" key="1">
    <source>
        <dbReference type="ARBA" id="ARBA00004429"/>
    </source>
</evidence>
<dbReference type="InterPro" id="IPR007387">
    <property type="entry name" value="TRAP_DctQ"/>
</dbReference>
<dbReference type="GO" id="GO:0022857">
    <property type="term" value="F:transmembrane transporter activity"/>
    <property type="evidence" value="ECO:0007669"/>
    <property type="project" value="UniProtKB-UniRule"/>
</dbReference>
<keyword evidence="6 9" id="KW-1133">Transmembrane helix</keyword>
<dbReference type="InterPro" id="IPR055348">
    <property type="entry name" value="DctQ"/>
</dbReference>
<proteinExistence type="inferred from homology"/>
<dbReference type="Proteomes" id="UP000436822">
    <property type="component" value="Unassembled WGS sequence"/>
</dbReference>
<dbReference type="EMBL" id="BLJE01000002">
    <property type="protein sequence ID" value="GFE65592.1"/>
    <property type="molecule type" value="Genomic_DNA"/>
</dbReference>
<keyword evidence="4 9" id="KW-0997">Cell inner membrane</keyword>
<protein>
    <recommendedName>
        <fullName evidence="9">TRAP transporter small permease protein</fullName>
    </recommendedName>
</protein>
<evidence type="ECO:0000256" key="6">
    <source>
        <dbReference type="ARBA" id="ARBA00022989"/>
    </source>
</evidence>
<evidence type="ECO:0000256" key="8">
    <source>
        <dbReference type="ARBA" id="ARBA00038436"/>
    </source>
</evidence>
<keyword evidence="7 9" id="KW-0472">Membrane</keyword>
<comment type="caution">
    <text evidence="9">Lacks conserved residue(s) required for the propagation of feature annotation.</text>
</comment>
<dbReference type="PANTHER" id="PTHR35011">
    <property type="entry name" value="2,3-DIKETO-L-GULONATE TRAP TRANSPORTER SMALL PERMEASE PROTEIN YIAM"/>
    <property type="match status" value="1"/>
</dbReference>
<dbReference type="PANTHER" id="PTHR35011:SF10">
    <property type="entry name" value="TRAP TRANSPORTER SMALL PERMEASE PROTEIN"/>
    <property type="match status" value="1"/>
</dbReference>
<feature type="transmembrane region" description="Helical" evidence="9">
    <location>
        <begin position="126"/>
        <end position="144"/>
    </location>
</feature>
<comment type="subunit">
    <text evidence="9">The complex comprises the extracytoplasmic solute receptor protein and the two transmembrane proteins.</text>
</comment>
<dbReference type="Pfam" id="PF04290">
    <property type="entry name" value="DctQ"/>
    <property type="match status" value="1"/>
</dbReference>
<evidence type="ECO:0000259" key="10">
    <source>
        <dbReference type="Pfam" id="PF04290"/>
    </source>
</evidence>
<dbReference type="OrthoDB" id="6385730at2"/>
<organism evidence="11 12">
    <name type="scientific">Litoreibacter roseus</name>
    <dbReference type="NCBI Taxonomy" id="2601869"/>
    <lineage>
        <taxon>Bacteria</taxon>
        <taxon>Pseudomonadati</taxon>
        <taxon>Pseudomonadota</taxon>
        <taxon>Alphaproteobacteria</taxon>
        <taxon>Rhodobacterales</taxon>
        <taxon>Roseobacteraceae</taxon>
        <taxon>Litoreibacter</taxon>
    </lineage>
</organism>
<gene>
    <name evidence="11" type="ORF">KIN_26660</name>
</gene>
<sequence>MLGKLENVLLGLGAVAVLALGLMISANVAARALFDTALPDTVTFVREMMVAAILFPLAAATAARAHVAVEFVTNWFGPRTRSWLIVMGSVIGMLALTPLLFAGWREFSSNWTSGGFFYGDLNLPKWPGRLLFLIGIAACWIRLAELAIRDTRTILSGGIVPTNSDEQDTA</sequence>
<dbReference type="GO" id="GO:0015740">
    <property type="term" value="P:C4-dicarboxylate transport"/>
    <property type="evidence" value="ECO:0007669"/>
    <property type="project" value="TreeGrafter"/>
</dbReference>
<reference evidence="11 12" key="1">
    <citation type="submission" date="2019-12" db="EMBL/GenBank/DDBJ databases">
        <title>Litoreibacter badius sp. nov., a novel bacteriochlorophyll a-containing bacterium in the genus Litoreibacter.</title>
        <authorList>
            <person name="Kanamuro M."/>
            <person name="Takabe Y."/>
            <person name="Mori K."/>
            <person name="Takaichi S."/>
            <person name="Hanada S."/>
        </authorList>
    </citation>
    <scope>NUCLEOTIDE SEQUENCE [LARGE SCALE GENOMIC DNA]</scope>
    <source>
        <strain evidence="11 12">K6</strain>
    </source>
</reference>